<dbReference type="Proteomes" id="UP000111984">
    <property type="component" value="Genome"/>
</dbReference>
<proteinExistence type="predicted"/>
<dbReference type="EMBL" id="KF791917">
    <property type="protein sequence ID" value="AHG99483.1"/>
    <property type="molecule type" value="Genomic_DNA"/>
</dbReference>
<sequence>MWKDLVPQDNGQCTLKMKLFLLLIAHKDHLPPSLFKDLSVPPETPFPQRKPTADGTKAKREALAQPPRRPRYDADDDEETNKENRPPDYDRKGYGRLAVASLLQKLEEELLQYQEEVLQELSALRERLGIPQ</sequence>
<evidence type="ECO:0000313" key="4">
    <source>
        <dbReference type="Proteomes" id="UP000111984"/>
    </source>
</evidence>
<reference evidence="3 4" key="2">
    <citation type="submission" date="2014-01" db="EMBL/GenBank/DDBJ databases">
        <title>Novel Human Gammapapillomavirus Species in a fecal sample.</title>
        <authorList>
            <person name="Yu J."/>
            <person name="Duan Z."/>
            <person name="Ao Y."/>
        </authorList>
    </citation>
    <scope>NUCLEOTIDE SEQUENCE [LARGE SCALE GENOMIC DNA]</scope>
    <source>
        <strain evidence="3">HPV-CH2</strain>
    </source>
</reference>
<feature type="compositionally biased region" description="Basic and acidic residues" evidence="2">
    <location>
        <begin position="81"/>
        <end position="93"/>
    </location>
</feature>
<accession>W5S2A2</accession>
<gene>
    <name evidence="3" type="primary">E2</name>
    <name evidence="3" type="ORF">CH2-gp5</name>
</gene>
<evidence type="ECO:0000313" key="3">
    <source>
        <dbReference type="EMBL" id="AHG99483.1"/>
    </source>
</evidence>
<feature type="region of interest" description="Disordered" evidence="2">
    <location>
        <begin position="33"/>
        <end position="94"/>
    </location>
</feature>
<organism evidence="3 4">
    <name type="scientific">Human papillomavirus</name>
    <dbReference type="NCBI Taxonomy" id="10566"/>
    <lineage>
        <taxon>Viruses</taxon>
        <taxon>Monodnaviria</taxon>
        <taxon>Shotokuvirae</taxon>
        <taxon>Cossaviricota</taxon>
        <taxon>Papovaviricetes</taxon>
        <taxon>Zurhausenvirales</taxon>
        <taxon>Papillomaviridae</taxon>
    </lineage>
</organism>
<name>W5S2A2_9PAPI</name>
<protein>
    <submittedName>
        <fullName evidence="3">E2</fullName>
    </submittedName>
</protein>
<feature type="coiled-coil region" evidence="1">
    <location>
        <begin position="96"/>
        <end position="123"/>
    </location>
</feature>
<reference evidence="3 4" key="1">
    <citation type="submission" date="2013-10" db="EMBL/GenBank/DDBJ databases">
        <authorList>
            <person name="Yu J.M."/>
            <person name="Duan Z.J."/>
            <person name="Ao Y.Y."/>
        </authorList>
    </citation>
    <scope>NUCLEOTIDE SEQUENCE [LARGE SCALE GENOMIC DNA]</scope>
    <source>
        <strain evidence="3">HPV-CH2</strain>
    </source>
</reference>
<keyword evidence="1" id="KW-0175">Coiled coil</keyword>
<evidence type="ECO:0000256" key="1">
    <source>
        <dbReference type="SAM" id="Coils"/>
    </source>
</evidence>
<evidence type="ECO:0000256" key="2">
    <source>
        <dbReference type="SAM" id="MobiDB-lite"/>
    </source>
</evidence>